<evidence type="ECO:0008006" key="3">
    <source>
        <dbReference type="Google" id="ProtNLM"/>
    </source>
</evidence>
<organism evidence="1 2">
    <name type="scientific">Microbacterium elymi</name>
    <dbReference type="NCBI Taxonomy" id="2909587"/>
    <lineage>
        <taxon>Bacteria</taxon>
        <taxon>Bacillati</taxon>
        <taxon>Actinomycetota</taxon>
        <taxon>Actinomycetes</taxon>
        <taxon>Micrococcales</taxon>
        <taxon>Microbacteriaceae</taxon>
        <taxon>Microbacterium</taxon>
    </lineage>
</organism>
<dbReference type="EMBL" id="CP091139">
    <property type="protein sequence ID" value="UUT34680.1"/>
    <property type="molecule type" value="Genomic_DNA"/>
</dbReference>
<dbReference type="RefSeq" id="WP_259611206.1">
    <property type="nucleotide sequence ID" value="NZ_CP091139.2"/>
</dbReference>
<dbReference type="InterPro" id="IPR028082">
    <property type="entry name" value="Peripla_BP_I"/>
</dbReference>
<keyword evidence="2" id="KW-1185">Reference proteome</keyword>
<reference evidence="1" key="1">
    <citation type="submission" date="2022-01" db="EMBL/GenBank/DDBJ databases">
        <title>Microbacterium eymi and Microbacterium rhizovicinus sp. nov., isolated from the rhizospheric soil of Elymus tsukushiensis, a plant native to the Dokdo Islands, Republic of Korea.</title>
        <authorList>
            <person name="Hwang Y.J."/>
        </authorList>
    </citation>
    <scope>NUCLEOTIDE SEQUENCE</scope>
    <source>
        <strain evidence="1">KUDC0405</strain>
    </source>
</reference>
<dbReference type="SUPFAM" id="SSF53822">
    <property type="entry name" value="Periplasmic binding protein-like I"/>
    <property type="match status" value="1"/>
</dbReference>
<protein>
    <recommendedName>
        <fullName evidence="3">Leucine-binding protein domain-containing protein</fullName>
    </recommendedName>
</protein>
<sequence length="229" mass="23467">MGVLTDALGEDAKPVTDIIVPALKKAGIDVAHVTTLTADLQAVAQQVPTEVGVMKEAGVDVIVDATPSANLMQFLGGMKAANWNVPFIASDVNYAVAETFAGAYSPTFEATALTERTFGADSDAGAACEKTYQDAGGKELTLGSTNYQTLLQACDLVTVLARALTALGDTAFSPEAFADAVGGLGQVDGIASYGDLTFQKGAHTGVSGLQVVAWSNGGWAATDGKWTTK</sequence>
<dbReference type="Gene3D" id="3.40.50.2300">
    <property type="match status" value="2"/>
</dbReference>
<gene>
    <name evidence="1" type="ORF">L2X98_29820</name>
</gene>
<dbReference type="Proteomes" id="UP001054811">
    <property type="component" value="Chromosome"/>
</dbReference>
<evidence type="ECO:0000313" key="1">
    <source>
        <dbReference type="EMBL" id="UUT34680.1"/>
    </source>
</evidence>
<name>A0ABY5NHN4_9MICO</name>
<evidence type="ECO:0000313" key="2">
    <source>
        <dbReference type="Proteomes" id="UP001054811"/>
    </source>
</evidence>
<proteinExistence type="predicted"/>
<accession>A0ABY5NHN4</accession>